<keyword evidence="1" id="KW-1133">Transmembrane helix</keyword>
<accession>A0A212RNE9</accession>
<proteinExistence type="predicted"/>
<sequence length="131" mass="13869">MVAQAGYVSSSGMSENKQAADEIGRQRAADAARMGLIVGIPGGPVILGVIMGLAYLLVGDMSAQMPMHLLFMSVMLMPFTLLAGAGIFALIFYLVQRAREARRALTGASGAPDYDAPRGGLFLEHVLKDKK</sequence>
<dbReference type="EMBL" id="FYEH01000011">
    <property type="protein sequence ID" value="SNB74067.1"/>
    <property type="molecule type" value="Genomic_DNA"/>
</dbReference>
<keyword evidence="3" id="KW-1185">Reference proteome</keyword>
<evidence type="ECO:0000313" key="2">
    <source>
        <dbReference type="EMBL" id="SNB74067.1"/>
    </source>
</evidence>
<evidence type="ECO:0000256" key="1">
    <source>
        <dbReference type="SAM" id="Phobius"/>
    </source>
</evidence>
<dbReference type="AlphaFoldDB" id="A0A212RNE9"/>
<feature type="transmembrane region" description="Helical" evidence="1">
    <location>
        <begin position="70"/>
        <end position="95"/>
    </location>
</feature>
<reference evidence="2 3" key="1">
    <citation type="submission" date="2017-06" db="EMBL/GenBank/DDBJ databases">
        <authorList>
            <person name="Kim H.J."/>
            <person name="Triplett B.A."/>
        </authorList>
    </citation>
    <scope>NUCLEOTIDE SEQUENCE [LARGE SCALE GENOMIC DNA]</scope>
    <source>
        <strain evidence="2 3">B29T1</strain>
    </source>
</reference>
<keyword evidence="1" id="KW-0812">Transmembrane</keyword>
<evidence type="ECO:0000313" key="3">
    <source>
        <dbReference type="Proteomes" id="UP000197065"/>
    </source>
</evidence>
<organism evidence="2 3">
    <name type="scientific">Arboricoccus pini</name>
    <dbReference type="NCBI Taxonomy" id="1963835"/>
    <lineage>
        <taxon>Bacteria</taxon>
        <taxon>Pseudomonadati</taxon>
        <taxon>Pseudomonadota</taxon>
        <taxon>Alphaproteobacteria</taxon>
        <taxon>Geminicoccales</taxon>
        <taxon>Geminicoccaceae</taxon>
        <taxon>Arboricoccus</taxon>
    </lineage>
</organism>
<keyword evidence="1" id="KW-0472">Membrane</keyword>
<evidence type="ECO:0008006" key="4">
    <source>
        <dbReference type="Google" id="ProtNLM"/>
    </source>
</evidence>
<gene>
    <name evidence="2" type="ORF">SAMN07250955_11170</name>
</gene>
<feature type="transmembrane region" description="Helical" evidence="1">
    <location>
        <begin position="35"/>
        <end position="58"/>
    </location>
</feature>
<protein>
    <recommendedName>
        <fullName evidence="4">Holin-X, holin superfamily III</fullName>
    </recommendedName>
</protein>
<name>A0A212RNE9_9PROT</name>
<dbReference type="Proteomes" id="UP000197065">
    <property type="component" value="Unassembled WGS sequence"/>
</dbReference>
<dbReference type="RefSeq" id="WP_133063921.1">
    <property type="nucleotide sequence ID" value="NZ_FYEH01000011.1"/>
</dbReference>